<organism evidence="1 2">
    <name type="scientific">Juglans regia</name>
    <name type="common">English walnut</name>
    <dbReference type="NCBI Taxonomy" id="51240"/>
    <lineage>
        <taxon>Eukaryota</taxon>
        <taxon>Viridiplantae</taxon>
        <taxon>Streptophyta</taxon>
        <taxon>Embryophyta</taxon>
        <taxon>Tracheophyta</taxon>
        <taxon>Spermatophyta</taxon>
        <taxon>Magnoliopsida</taxon>
        <taxon>eudicotyledons</taxon>
        <taxon>Gunneridae</taxon>
        <taxon>Pentapetalae</taxon>
        <taxon>rosids</taxon>
        <taxon>fabids</taxon>
        <taxon>Fagales</taxon>
        <taxon>Juglandaceae</taxon>
        <taxon>Juglans</taxon>
    </lineage>
</organism>
<dbReference type="RefSeq" id="XP_035541269.1">
    <property type="nucleotide sequence ID" value="XM_035685376.1"/>
</dbReference>
<evidence type="ECO:0000313" key="2">
    <source>
        <dbReference type="RefSeq" id="XP_035541269.1"/>
    </source>
</evidence>
<name>A0A6P9E158_JUGRE</name>
<reference evidence="2" key="1">
    <citation type="submission" date="2025-08" db="UniProtKB">
        <authorList>
            <consortium name="RefSeq"/>
        </authorList>
    </citation>
    <scope>IDENTIFICATION</scope>
    <source>
        <tissue evidence="2">Leaves</tissue>
    </source>
</reference>
<gene>
    <name evidence="2" type="primary">LOC109007386</name>
</gene>
<dbReference type="KEGG" id="jre:109007386"/>
<protein>
    <submittedName>
        <fullName evidence="2">Diphosphomevalonate decarboxylase 1-like</fullName>
    </submittedName>
</protein>
<keyword evidence="1" id="KW-1185">Reference proteome</keyword>
<dbReference type="Proteomes" id="UP000235220">
    <property type="component" value="Chromosome 14"/>
</dbReference>
<dbReference type="AlphaFoldDB" id="A0A6P9E158"/>
<accession>A0A6P9E158</accession>
<proteinExistence type="predicted"/>
<sequence length="111" mass="12201">MVGLSSGSWEKMRMEGTALQFNLQMRNTGMILLLLLLCYIVGDKSILQDAGLEGIKDVEGLPPPPEIKDGIPSQKYKGDVSYFICTRPERGPVLLSNKNQALLNPENGLPK</sequence>
<dbReference type="GeneID" id="109007386"/>
<dbReference type="Gramene" id="Jr14_04820_p1">
    <property type="protein sequence ID" value="cds.Jr14_04820_p1"/>
    <property type="gene ID" value="Jr14_04820"/>
</dbReference>
<evidence type="ECO:0000313" key="1">
    <source>
        <dbReference type="Proteomes" id="UP000235220"/>
    </source>
</evidence>